<reference evidence="1" key="1">
    <citation type="journal article" date="2014" name="Front. Microbiol.">
        <title>High frequency of phylogenetically diverse reductive dehalogenase-homologous genes in deep subseafloor sedimentary metagenomes.</title>
        <authorList>
            <person name="Kawai M."/>
            <person name="Futagami T."/>
            <person name="Toyoda A."/>
            <person name="Takaki Y."/>
            <person name="Nishi S."/>
            <person name="Hori S."/>
            <person name="Arai W."/>
            <person name="Tsubouchi T."/>
            <person name="Morono Y."/>
            <person name="Uchiyama I."/>
            <person name="Ito T."/>
            <person name="Fujiyama A."/>
            <person name="Inagaki F."/>
            <person name="Takami H."/>
        </authorList>
    </citation>
    <scope>NUCLEOTIDE SEQUENCE</scope>
    <source>
        <strain evidence="1">Expedition CK06-06</strain>
    </source>
</reference>
<dbReference type="EMBL" id="BARV01006695">
    <property type="protein sequence ID" value="GAI16059.1"/>
    <property type="molecule type" value="Genomic_DNA"/>
</dbReference>
<dbReference type="InterPro" id="IPR026002">
    <property type="entry name" value="ATC_hydrolase-like"/>
</dbReference>
<gene>
    <name evidence="1" type="ORF">S06H3_13711</name>
</gene>
<accession>X1NBM4</accession>
<protein>
    <recommendedName>
        <fullName evidence="2">L-2-amino-thiazoline-4-carboxylic acid hydrolase</fullName>
    </recommendedName>
</protein>
<comment type="caution">
    <text evidence="1">The sequence shown here is derived from an EMBL/GenBank/DDBJ whole genome shotgun (WGS) entry which is preliminary data.</text>
</comment>
<organism evidence="1">
    <name type="scientific">marine sediment metagenome</name>
    <dbReference type="NCBI Taxonomy" id="412755"/>
    <lineage>
        <taxon>unclassified sequences</taxon>
        <taxon>metagenomes</taxon>
        <taxon>ecological metagenomes</taxon>
    </lineage>
</organism>
<proteinExistence type="predicted"/>
<dbReference type="AlphaFoldDB" id="X1NBM4"/>
<evidence type="ECO:0008006" key="2">
    <source>
        <dbReference type="Google" id="ProtNLM"/>
    </source>
</evidence>
<dbReference type="Pfam" id="PF14196">
    <property type="entry name" value="ATC_hydrolase"/>
    <property type="match status" value="1"/>
</dbReference>
<evidence type="ECO:0000313" key="1">
    <source>
        <dbReference type="EMBL" id="GAI16059.1"/>
    </source>
</evidence>
<feature type="non-terminal residue" evidence="1">
    <location>
        <position position="1"/>
    </location>
</feature>
<name>X1NBM4_9ZZZZ</name>
<sequence length="95" mass="11279">PLDWVWEFIKGDGVEFDYGCDFLECGTRKLYHAHDADEFLPFYCYLDFVTHRTIGWGFARTKTLAEGYERCDFRWRRGGETKKGWPPPFVKKEGD</sequence>